<organism evidence="1">
    <name type="scientific">viral metagenome</name>
    <dbReference type="NCBI Taxonomy" id="1070528"/>
    <lineage>
        <taxon>unclassified sequences</taxon>
        <taxon>metagenomes</taxon>
        <taxon>organismal metagenomes</taxon>
    </lineage>
</organism>
<proteinExistence type="predicted"/>
<sequence>MTTKELVDTLVNTPPKARVFVRLHNPKNHRKIVDVDIVDIWSDDETVEIALADFKFED</sequence>
<name>A0A6M3JYH4_9ZZZZ</name>
<gene>
    <name evidence="1" type="ORF">MM415A01866_0019</name>
    <name evidence="2" type="ORF">MM415B02635_0005</name>
</gene>
<dbReference type="AlphaFoldDB" id="A0A6M3JYH4"/>
<dbReference type="EMBL" id="MT142142">
    <property type="protein sequence ID" value="QJA75133.1"/>
    <property type="molecule type" value="Genomic_DNA"/>
</dbReference>
<reference evidence="1" key="1">
    <citation type="submission" date="2020-03" db="EMBL/GenBank/DDBJ databases">
        <title>The deep terrestrial virosphere.</title>
        <authorList>
            <person name="Holmfeldt K."/>
            <person name="Nilsson E."/>
            <person name="Simone D."/>
            <person name="Lopez-Fernandez M."/>
            <person name="Wu X."/>
            <person name="de Brujin I."/>
            <person name="Lundin D."/>
            <person name="Andersson A."/>
            <person name="Bertilsson S."/>
            <person name="Dopson M."/>
        </authorList>
    </citation>
    <scope>NUCLEOTIDE SEQUENCE</scope>
    <source>
        <strain evidence="1">MM415A01866</strain>
        <strain evidence="2">MM415B02635</strain>
    </source>
</reference>
<accession>A0A6M3JYH4</accession>
<evidence type="ECO:0000313" key="2">
    <source>
        <dbReference type="EMBL" id="QJA88966.1"/>
    </source>
</evidence>
<protein>
    <submittedName>
        <fullName evidence="1">Uncharacterized protein</fullName>
    </submittedName>
</protein>
<dbReference type="EMBL" id="MT142815">
    <property type="protein sequence ID" value="QJA88966.1"/>
    <property type="molecule type" value="Genomic_DNA"/>
</dbReference>
<evidence type="ECO:0000313" key="1">
    <source>
        <dbReference type="EMBL" id="QJA75133.1"/>
    </source>
</evidence>